<dbReference type="Proteomes" id="UP001429580">
    <property type="component" value="Unassembled WGS sequence"/>
</dbReference>
<dbReference type="EMBL" id="JAASQI010000007">
    <property type="protein sequence ID" value="NIJ59126.1"/>
    <property type="molecule type" value="Genomic_DNA"/>
</dbReference>
<evidence type="ECO:0000313" key="4">
    <source>
        <dbReference type="Proteomes" id="UP001429580"/>
    </source>
</evidence>
<dbReference type="PANTHER" id="PTHR10098">
    <property type="entry name" value="RAPSYN-RELATED"/>
    <property type="match status" value="1"/>
</dbReference>
<dbReference type="InterPro" id="IPR024983">
    <property type="entry name" value="CHAT_dom"/>
</dbReference>
<reference evidence="3 4" key="1">
    <citation type="submission" date="2020-03" db="EMBL/GenBank/DDBJ databases">
        <title>Genomic Encyclopedia of Type Strains, Phase IV (KMG-IV): sequencing the most valuable type-strain genomes for metagenomic binning, comparative biology and taxonomic classification.</title>
        <authorList>
            <person name="Goeker M."/>
        </authorList>
    </citation>
    <scope>NUCLEOTIDE SEQUENCE [LARGE SCALE GENOMIC DNA]</scope>
    <source>
        <strain evidence="3 4">DSM 103870</strain>
    </source>
</reference>
<feature type="chain" id="PRO_5046757167" evidence="1">
    <location>
        <begin position="24"/>
        <end position="1294"/>
    </location>
</feature>
<evidence type="ECO:0000256" key="1">
    <source>
        <dbReference type="SAM" id="SignalP"/>
    </source>
</evidence>
<evidence type="ECO:0000259" key="2">
    <source>
        <dbReference type="Pfam" id="PF12770"/>
    </source>
</evidence>
<comment type="caution">
    <text evidence="3">The sequence shown here is derived from an EMBL/GenBank/DDBJ whole genome shotgun (WGS) entry which is preliminary data.</text>
</comment>
<proteinExistence type="predicted"/>
<sequence length="1294" mass="143946">MMSRRLGAFLAIVVCLFWSPASATDTASTCGPEPNKFVAKRTPVNAAHAEILNLIAKGSPDKEAVSKRLPKMQAAVRAEKLTRDQELLVRFDLANINAMVAETSDRKLNEALQAARNDLRKHAKGVEALSVLAERDLNRQSTDIKEITRARQFLTYLSTLVDDPGEIWPLFRIAGENTDGYRNLDPEVRAEWRKTAEHAAALYREHRSPRVRAESHLAVASFVSMNSDASTVERLQNELRQHFDEVERLAKLDTVIDERGRKEDDCRHISLKAVETALSVFSKSADDAERRRAIEFGIPHAANDGMLETDYIGAISNVAPIFRVRNSYPDIYRKAMNIIDPLVCGEGIQRSYCVEHILVDAFSQLQVFTLARELQSSYLKAVRSHSRDPMVLGEALVRQAELEWSYGSASRAETVFTEASSIEDISLQTRVSMLLLGMKIADAKLDDEAVVEAARRLIALYETVALQDNAEIRSNIRQALDEAVWFYWRGKFCGGCGEEMDAVAKSWFRQRAAEFGKFNEMDATDYWPVLMIPYLDKHFMTPQDRNTIVDAALALTRENSVRVANPSISVDIERSARLFAPKKMKSDQTARAISIVSHFRINDSYDDFSVAFFKFLFHKDYNLQKKLWKDYSDYWFDSDFNQWGMDTKYLQTLENGARLLSAHGFDTAARIVWQDMLQRMEPRDPANPSQVSITDRAKLALIGLAAPAHAREAAYALAEEDFEQANRHLDAMRRLVEDRFTAEWRAGSERTVFLFRELSGALRLAAQTRLKLATNPKVLRLLPDLPEQAYRDLQLAMLGDTGLTLQSAHRRRILSDPSLEAALTRRDEASALLELHEAHETVIEAADEFWAEKERQSLQDRRREAEEQVARLLTTSGDITAFSPVSIGETREVLRHGEGFLSLHVGSDAVYGLYFGNGTGSPMIWRSPIRAAELDRQIATLRQGVMIEGGRPPPFPLEKAHDLANLLLGPVKAHLKEVDRLIIATDGPLQSLSFAILPLDVTGSPSAGPSGSLHRGIEWLGVSHAITYTPSAQTLVATRRSPVASAASEPFFGFGDPLIGSARKEAQMQVAFNTLLWPSTTRGGIKVTDLANLPALPDTAIELRRMAKALGSGDDVIRLGEHASETLLRQTDLSRYRVVAFATHAMVARELSGHVEPGLVLTPLDTPSENDDGYLSLSEILSLKLDADLVVLSACNTAASDGRPRAEGFSGLTRGFLSVGARALLVSHWSVPSAETSELMSRLFAAHAHEGAPSWSVALRDSIRSMVNDPDQPTYSHPANWGAFVVVGDDARRR</sequence>
<protein>
    <submittedName>
        <fullName evidence="3">CHAT domain-containing protein</fullName>
    </submittedName>
</protein>
<evidence type="ECO:0000313" key="3">
    <source>
        <dbReference type="EMBL" id="NIJ59126.1"/>
    </source>
</evidence>
<gene>
    <name evidence="3" type="ORF">FHS82_002981</name>
</gene>
<dbReference type="Pfam" id="PF12770">
    <property type="entry name" value="CHAT"/>
    <property type="match status" value="1"/>
</dbReference>
<dbReference type="PANTHER" id="PTHR10098:SF108">
    <property type="entry name" value="TETRATRICOPEPTIDE REPEAT PROTEIN 28"/>
    <property type="match status" value="1"/>
</dbReference>
<feature type="signal peptide" evidence="1">
    <location>
        <begin position="1"/>
        <end position="23"/>
    </location>
</feature>
<keyword evidence="1" id="KW-0732">Signal</keyword>
<name>A0ABX0V1P7_9HYPH</name>
<dbReference type="RefSeq" id="WP_166954198.1">
    <property type="nucleotide sequence ID" value="NZ_JAASQI010000007.1"/>
</dbReference>
<accession>A0ABX0V1P7</accession>
<organism evidence="3 4">
    <name type="scientific">Pseudochelatococcus lubricantis</name>
    <dbReference type="NCBI Taxonomy" id="1538102"/>
    <lineage>
        <taxon>Bacteria</taxon>
        <taxon>Pseudomonadati</taxon>
        <taxon>Pseudomonadota</taxon>
        <taxon>Alphaproteobacteria</taxon>
        <taxon>Hyphomicrobiales</taxon>
        <taxon>Chelatococcaceae</taxon>
        <taxon>Pseudochelatococcus</taxon>
    </lineage>
</organism>
<feature type="domain" description="CHAT" evidence="2">
    <location>
        <begin position="958"/>
        <end position="1289"/>
    </location>
</feature>
<keyword evidence="4" id="KW-1185">Reference proteome</keyword>